<evidence type="ECO:0000256" key="6">
    <source>
        <dbReference type="ARBA" id="ARBA00066362"/>
    </source>
</evidence>
<dbReference type="Pfam" id="PF02770">
    <property type="entry name" value="Acyl-CoA_dh_M"/>
    <property type="match status" value="1"/>
</dbReference>
<name>A0A401XHU0_9FLAO</name>
<dbReference type="OrthoDB" id="9802867at2"/>
<keyword evidence="3 8" id="KW-0285">Flavoprotein</keyword>
<feature type="domain" description="Acyl-CoA dehydrogenase/oxidase C-terminal" evidence="9">
    <location>
        <begin position="231"/>
        <end position="378"/>
    </location>
</feature>
<protein>
    <recommendedName>
        <fullName evidence="7">Cyclohex-1-ene-1-carbonyl-CoA dehydrogenase</fullName>
        <ecNumber evidence="6">1.3.8.10</ecNumber>
    </recommendedName>
</protein>
<dbReference type="Gene3D" id="1.10.540.10">
    <property type="entry name" value="Acyl-CoA dehydrogenase/oxidase, N-terminal domain"/>
    <property type="match status" value="1"/>
</dbReference>
<evidence type="ECO:0000256" key="4">
    <source>
        <dbReference type="ARBA" id="ARBA00022827"/>
    </source>
</evidence>
<sequence length="381" mass="42060">MNFQLTEEHLMIQQAARDFAQNELLPGVIDRDTHEKFPAEQIKKMGELGFMGMMVDPKYGGAGLDTISYVLAMEEISKVDASASVCMSVNNSLVCWGLEKFGTEEQKQKYLVPLAKGEIIGAFCLSEPEAGSDATSQKTTAIDMGDYYLLNGTKNWITNGSSASVYLVMAQTHPEKGHRGINCLIVERGMEGFVVGKKEEKMGIRGSDTHSLMFTDVKVPKQNRIGEDGFGFKFAMKTLSGGRIGIAAQALGIASGAYELALKYSKERKAFGKEIYKHQAVAFKLADMATEIEAARLMTLRAAWLKDQGLPFDKESAMAKLFASEVAMKTTIEAVQIHGGYGYVKEFHVERLMRDAKITQIYEGTSEIQRIVISRAILDQQ</sequence>
<evidence type="ECO:0000259" key="10">
    <source>
        <dbReference type="Pfam" id="PF02770"/>
    </source>
</evidence>
<dbReference type="Gene3D" id="1.20.140.10">
    <property type="entry name" value="Butyryl-CoA Dehydrogenase, subunit A, domain 3"/>
    <property type="match status" value="1"/>
</dbReference>
<comment type="similarity">
    <text evidence="2 8">Belongs to the acyl-CoA dehydrogenase family.</text>
</comment>
<dbReference type="Gene3D" id="2.40.110.10">
    <property type="entry name" value="Butyryl-CoA Dehydrogenase, subunit A, domain 2"/>
    <property type="match status" value="1"/>
</dbReference>
<dbReference type="PROSITE" id="PS00073">
    <property type="entry name" value="ACYL_COA_DH_2"/>
    <property type="match status" value="1"/>
</dbReference>
<dbReference type="InterPro" id="IPR006089">
    <property type="entry name" value="Acyl-CoA_DH_CS"/>
</dbReference>
<dbReference type="AlphaFoldDB" id="A0A401XHU0"/>
<dbReference type="FunFam" id="1.10.540.10:FF:000002">
    <property type="entry name" value="Acyl-CoA dehydrogenase FadE19"/>
    <property type="match status" value="1"/>
</dbReference>
<dbReference type="EMBL" id="BHZE01000001">
    <property type="protein sequence ID" value="GCD76568.1"/>
    <property type="molecule type" value="Genomic_DNA"/>
</dbReference>
<dbReference type="PROSITE" id="PS00072">
    <property type="entry name" value="ACYL_COA_DH_1"/>
    <property type="match status" value="1"/>
</dbReference>
<evidence type="ECO:0000256" key="3">
    <source>
        <dbReference type="ARBA" id="ARBA00022630"/>
    </source>
</evidence>
<comment type="cofactor">
    <cofactor evidence="1 8">
        <name>FAD</name>
        <dbReference type="ChEBI" id="CHEBI:57692"/>
    </cofactor>
</comment>
<dbReference type="EC" id="1.3.8.10" evidence="6"/>
<keyword evidence="5 8" id="KW-0560">Oxidoreductase</keyword>
<evidence type="ECO:0000256" key="5">
    <source>
        <dbReference type="ARBA" id="ARBA00023002"/>
    </source>
</evidence>
<feature type="domain" description="Acyl-CoA dehydrogenase/oxidase N-terminal" evidence="11">
    <location>
        <begin position="6"/>
        <end position="118"/>
    </location>
</feature>
<dbReference type="PANTHER" id="PTHR43884:SF12">
    <property type="entry name" value="ISOVALERYL-COA DEHYDROGENASE, MITOCHONDRIAL-RELATED"/>
    <property type="match status" value="1"/>
</dbReference>
<evidence type="ECO:0000256" key="7">
    <source>
        <dbReference type="ARBA" id="ARBA00072305"/>
    </source>
</evidence>
<evidence type="ECO:0000313" key="12">
    <source>
        <dbReference type="EMBL" id="GCD76568.1"/>
    </source>
</evidence>
<dbReference type="InterPro" id="IPR036250">
    <property type="entry name" value="AcylCo_DH-like_C"/>
</dbReference>
<keyword evidence="13" id="KW-1185">Reference proteome</keyword>
<reference evidence="12 13" key="1">
    <citation type="submission" date="2018-11" db="EMBL/GenBank/DDBJ databases">
        <title>Schleiferia aggregans sp. nov., a moderately thermophilic heterotrophic bacterium isolated from microbial mats at a terrestrial hot spring.</title>
        <authorList>
            <person name="Iino T."/>
            <person name="Ohkuma M."/>
            <person name="Haruta S."/>
        </authorList>
    </citation>
    <scope>NUCLEOTIDE SEQUENCE [LARGE SCALE GENOMIC DNA]</scope>
    <source>
        <strain evidence="12 13">LA</strain>
    </source>
</reference>
<dbReference type="FunFam" id="2.40.110.10:FF:000001">
    <property type="entry name" value="Acyl-CoA dehydrogenase, mitochondrial"/>
    <property type="match status" value="1"/>
</dbReference>
<organism evidence="12 13">
    <name type="scientific">Thermaurantimonas aggregans</name>
    <dbReference type="NCBI Taxonomy" id="2173829"/>
    <lineage>
        <taxon>Bacteria</taxon>
        <taxon>Pseudomonadati</taxon>
        <taxon>Bacteroidota</taxon>
        <taxon>Flavobacteriia</taxon>
        <taxon>Flavobacteriales</taxon>
        <taxon>Schleiferiaceae</taxon>
        <taxon>Thermaurantimonas</taxon>
    </lineage>
</organism>
<dbReference type="Pfam" id="PF00441">
    <property type="entry name" value="Acyl-CoA_dh_1"/>
    <property type="match status" value="1"/>
</dbReference>
<keyword evidence="4 8" id="KW-0274">FAD</keyword>
<dbReference type="PANTHER" id="PTHR43884">
    <property type="entry name" value="ACYL-COA DEHYDROGENASE"/>
    <property type="match status" value="1"/>
</dbReference>
<dbReference type="SUPFAM" id="SSF56645">
    <property type="entry name" value="Acyl-CoA dehydrogenase NM domain-like"/>
    <property type="match status" value="1"/>
</dbReference>
<evidence type="ECO:0000313" key="13">
    <source>
        <dbReference type="Proteomes" id="UP000286715"/>
    </source>
</evidence>
<gene>
    <name evidence="12" type="ORF">JCM31826_00500</name>
</gene>
<evidence type="ECO:0000256" key="2">
    <source>
        <dbReference type="ARBA" id="ARBA00009347"/>
    </source>
</evidence>
<dbReference type="CDD" id="cd01158">
    <property type="entry name" value="SCAD_SBCAD"/>
    <property type="match status" value="1"/>
</dbReference>
<dbReference type="InterPro" id="IPR037069">
    <property type="entry name" value="AcylCoA_DH/ox_N_sf"/>
</dbReference>
<dbReference type="SUPFAM" id="SSF47203">
    <property type="entry name" value="Acyl-CoA dehydrogenase C-terminal domain-like"/>
    <property type="match status" value="1"/>
</dbReference>
<dbReference type="PIRSF" id="PIRSF016578">
    <property type="entry name" value="HsaA"/>
    <property type="match status" value="1"/>
</dbReference>
<dbReference type="Pfam" id="PF02771">
    <property type="entry name" value="Acyl-CoA_dh_N"/>
    <property type="match status" value="1"/>
</dbReference>
<evidence type="ECO:0000256" key="8">
    <source>
        <dbReference type="RuleBase" id="RU362125"/>
    </source>
</evidence>
<dbReference type="InterPro" id="IPR006091">
    <property type="entry name" value="Acyl-CoA_Oxase/DH_mid-dom"/>
</dbReference>
<evidence type="ECO:0000256" key="1">
    <source>
        <dbReference type="ARBA" id="ARBA00001974"/>
    </source>
</evidence>
<feature type="domain" description="Acyl-CoA oxidase/dehydrogenase middle" evidence="10">
    <location>
        <begin position="122"/>
        <end position="217"/>
    </location>
</feature>
<dbReference type="InterPro" id="IPR046373">
    <property type="entry name" value="Acyl-CoA_Oxase/DH_mid-dom_sf"/>
</dbReference>
<dbReference type="InterPro" id="IPR009075">
    <property type="entry name" value="AcylCo_DH/oxidase_C"/>
</dbReference>
<accession>A0A401XHU0</accession>
<dbReference type="GO" id="GO:0003995">
    <property type="term" value="F:acyl-CoA dehydrogenase activity"/>
    <property type="evidence" value="ECO:0007669"/>
    <property type="project" value="InterPro"/>
</dbReference>
<proteinExistence type="inferred from homology"/>
<evidence type="ECO:0000259" key="9">
    <source>
        <dbReference type="Pfam" id="PF00441"/>
    </source>
</evidence>
<dbReference type="GO" id="GO:0050660">
    <property type="term" value="F:flavin adenine dinucleotide binding"/>
    <property type="evidence" value="ECO:0007669"/>
    <property type="project" value="InterPro"/>
</dbReference>
<dbReference type="RefSeq" id="WP_124396648.1">
    <property type="nucleotide sequence ID" value="NZ_BHZE01000001.1"/>
</dbReference>
<evidence type="ECO:0000259" key="11">
    <source>
        <dbReference type="Pfam" id="PF02771"/>
    </source>
</evidence>
<dbReference type="InterPro" id="IPR013786">
    <property type="entry name" value="AcylCoA_DH/ox_N"/>
</dbReference>
<dbReference type="InterPro" id="IPR009100">
    <property type="entry name" value="AcylCoA_DH/oxidase_NM_dom_sf"/>
</dbReference>
<comment type="caution">
    <text evidence="12">The sequence shown here is derived from an EMBL/GenBank/DDBJ whole genome shotgun (WGS) entry which is preliminary data.</text>
</comment>
<dbReference type="Proteomes" id="UP000286715">
    <property type="component" value="Unassembled WGS sequence"/>
</dbReference>
<dbReference type="FunFam" id="1.20.140.10:FF:000004">
    <property type="entry name" value="Acyl-CoA dehydrogenase FadE25"/>
    <property type="match status" value="1"/>
</dbReference>